<evidence type="ECO:0000256" key="1">
    <source>
        <dbReference type="ARBA" id="ARBA00001947"/>
    </source>
</evidence>
<dbReference type="SMART" id="SM00863">
    <property type="entry name" value="tRNA_SAD"/>
    <property type="match status" value="1"/>
</dbReference>
<dbReference type="Gene3D" id="3.30.980.10">
    <property type="entry name" value="Threonyl-trna Synthetase, Chain A, domain 2"/>
    <property type="match status" value="1"/>
</dbReference>
<comment type="subcellular location">
    <subcellularLocation>
        <location evidence="2">Cytoplasm</location>
    </subcellularLocation>
</comment>
<dbReference type="SUPFAM" id="SSF55186">
    <property type="entry name" value="ThrRS/AlaRS common domain"/>
    <property type="match status" value="1"/>
</dbReference>
<dbReference type="InterPro" id="IPR051335">
    <property type="entry name" value="Alanyl-tRNA_Editing_Enzymes"/>
</dbReference>
<dbReference type="GO" id="GO:0004813">
    <property type="term" value="F:alanine-tRNA ligase activity"/>
    <property type="evidence" value="ECO:0007669"/>
    <property type="project" value="InterPro"/>
</dbReference>
<name>A0A381QWN2_9ZZZZ</name>
<evidence type="ECO:0000259" key="5">
    <source>
        <dbReference type="PROSITE" id="PS50860"/>
    </source>
</evidence>
<sequence>MYLRDADLRSFDATVVAVDGDRVELDRTAFYATSGGQPHDTGHLVWATGAAAVLDVRTVDDRVLHMLAGPVPEVGTKVTGEVDNERRRHMMRTHTAMHVLCGVMWKHWKRVVTGGNMDALSGRMDFEVDQLPDGFGAEVEALCNTEIAADRPIEVSFLPRGEAVLDRELIRTKVNLVPESVDEIRVVDIVGLDKQADGGTHVSSTGQVGRLEVVKTESKGKGFKRIRFVLHDS</sequence>
<reference evidence="6" key="1">
    <citation type="submission" date="2018-05" db="EMBL/GenBank/DDBJ databases">
        <authorList>
            <person name="Lanie J.A."/>
            <person name="Ng W.-L."/>
            <person name="Kazmierczak K.M."/>
            <person name="Andrzejewski T.M."/>
            <person name="Davidsen T.M."/>
            <person name="Wayne K.J."/>
            <person name="Tettelin H."/>
            <person name="Glass J.I."/>
            <person name="Rusch D."/>
            <person name="Podicherti R."/>
            <person name="Tsui H.-C.T."/>
            <person name="Winkler M.E."/>
        </authorList>
    </citation>
    <scope>NUCLEOTIDE SEQUENCE</scope>
</reference>
<evidence type="ECO:0000256" key="2">
    <source>
        <dbReference type="ARBA" id="ARBA00004496"/>
    </source>
</evidence>
<dbReference type="PANTHER" id="PTHR43462:SF1">
    <property type="entry name" value="ALANYL-TRNA EDITING PROTEIN AARSD1"/>
    <property type="match status" value="1"/>
</dbReference>
<feature type="domain" description="Alanyl-transfer RNA synthetases family profile" evidence="5">
    <location>
        <begin position="1"/>
        <end position="233"/>
    </location>
</feature>
<dbReference type="InterPro" id="IPR012947">
    <property type="entry name" value="tRNA_SAD"/>
</dbReference>
<dbReference type="PANTHER" id="PTHR43462">
    <property type="entry name" value="ALANYL-TRNA EDITING PROTEIN"/>
    <property type="match status" value="1"/>
</dbReference>
<dbReference type="GO" id="GO:0006419">
    <property type="term" value="P:alanyl-tRNA aminoacylation"/>
    <property type="evidence" value="ECO:0007669"/>
    <property type="project" value="InterPro"/>
</dbReference>
<keyword evidence="3" id="KW-0479">Metal-binding</keyword>
<dbReference type="EMBL" id="UINC01001569">
    <property type="protein sequence ID" value="SUZ83836.1"/>
    <property type="molecule type" value="Genomic_DNA"/>
</dbReference>
<dbReference type="InterPro" id="IPR018164">
    <property type="entry name" value="Ala-tRNA-synth_IIc_N"/>
</dbReference>
<gene>
    <name evidence="6" type="ORF">METZ01_LOCUS36690</name>
</gene>
<evidence type="ECO:0000256" key="4">
    <source>
        <dbReference type="ARBA" id="ARBA00022833"/>
    </source>
</evidence>
<accession>A0A381QWN2</accession>
<dbReference type="Pfam" id="PF07973">
    <property type="entry name" value="tRNA_SAD"/>
    <property type="match status" value="1"/>
</dbReference>
<dbReference type="GO" id="GO:0005524">
    <property type="term" value="F:ATP binding"/>
    <property type="evidence" value="ECO:0007669"/>
    <property type="project" value="InterPro"/>
</dbReference>
<keyword evidence="4" id="KW-0862">Zinc</keyword>
<dbReference type="InterPro" id="IPR018165">
    <property type="entry name" value="Ala-tRNA-synth_IIc_core"/>
</dbReference>
<dbReference type="Pfam" id="PF01411">
    <property type="entry name" value="tRNA-synt_2c"/>
    <property type="match status" value="1"/>
</dbReference>
<protein>
    <recommendedName>
        <fullName evidence="5">Alanyl-transfer RNA synthetases family profile domain-containing protein</fullName>
    </recommendedName>
</protein>
<proteinExistence type="predicted"/>
<evidence type="ECO:0000313" key="6">
    <source>
        <dbReference type="EMBL" id="SUZ83836.1"/>
    </source>
</evidence>
<dbReference type="Gene3D" id="2.40.30.130">
    <property type="match status" value="1"/>
</dbReference>
<dbReference type="SUPFAM" id="SSF50447">
    <property type="entry name" value="Translation proteins"/>
    <property type="match status" value="1"/>
</dbReference>
<dbReference type="PROSITE" id="PS50860">
    <property type="entry name" value="AA_TRNA_LIGASE_II_ALA"/>
    <property type="match status" value="1"/>
</dbReference>
<evidence type="ECO:0000256" key="3">
    <source>
        <dbReference type="ARBA" id="ARBA00022723"/>
    </source>
</evidence>
<dbReference type="InterPro" id="IPR009000">
    <property type="entry name" value="Transl_B-barrel_sf"/>
</dbReference>
<dbReference type="AlphaFoldDB" id="A0A381QWN2"/>
<dbReference type="GO" id="GO:0002161">
    <property type="term" value="F:aminoacyl-tRNA deacylase activity"/>
    <property type="evidence" value="ECO:0007669"/>
    <property type="project" value="UniProtKB-ARBA"/>
</dbReference>
<organism evidence="6">
    <name type="scientific">marine metagenome</name>
    <dbReference type="NCBI Taxonomy" id="408172"/>
    <lineage>
        <taxon>unclassified sequences</taxon>
        <taxon>metagenomes</taxon>
        <taxon>ecological metagenomes</taxon>
    </lineage>
</organism>
<comment type="cofactor">
    <cofactor evidence="1">
        <name>Zn(2+)</name>
        <dbReference type="ChEBI" id="CHEBI:29105"/>
    </cofactor>
</comment>
<dbReference type="GO" id="GO:0005737">
    <property type="term" value="C:cytoplasm"/>
    <property type="evidence" value="ECO:0007669"/>
    <property type="project" value="UniProtKB-SubCell"/>
</dbReference>
<dbReference type="InterPro" id="IPR018163">
    <property type="entry name" value="Thr/Ala-tRNA-synth_IIc_edit"/>
</dbReference>
<dbReference type="GO" id="GO:0046872">
    <property type="term" value="F:metal ion binding"/>
    <property type="evidence" value="ECO:0007669"/>
    <property type="project" value="UniProtKB-KW"/>
</dbReference>
<dbReference type="GO" id="GO:0003676">
    <property type="term" value="F:nucleic acid binding"/>
    <property type="evidence" value="ECO:0007669"/>
    <property type="project" value="InterPro"/>
</dbReference>